<evidence type="ECO:0000256" key="2">
    <source>
        <dbReference type="ARBA" id="ARBA00012483"/>
    </source>
</evidence>
<feature type="domain" description="RING-type" evidence="9">
    <location>
        <begin position="17"/>
        <end position="58"/>
    </location>
</feature>
<dbReference type="GO" id="GO:0008270">
    <property type="term" value="F:zinc ion binding"/>
    <property type="evidence" value="ECO:0007669"/>
    <property type="project" value="UniProtKB-KW"/>
</dbReference>
<evidence type="ECO:0000256" key="5">
    <source>
        <dbReference type="ARBA" id="ARBA00022771"/>
    </source>
</evidence>
<dbReference type="SUPFAM" id="SSF57850">
    <property type="entry name" value="RING/U-box"/>
    <property type="match status" value="1"/>
</dbReference>
<dbReference type="AlphaFoldDB" id="A0A914L0E6"/>
<evidence type="ECO:0000259" key="9">
    <source>
        <dbReference type="PROSITE" id="PS50089"/>
    </source>
</evidence>
<dbReference type="Proteomes" id="UP000887563">
    <property type="component" value="Unplaced"/>
</dbReference>
<keyword evidence="3" id="KW-0808">Transferase</keyword>
<evidence type="ECO:0000256" key="1">
    <source>
        <dbReference type="ARBA" id="ARBA00000900"/>
    </source>
</evidence>
<organism evidence="10 11">
    <name type="scientific">Meloidogyne incognita</name>
    <name type="common">Southern root-knot nematode worm</name>
    <name type="synonym">Oxyuris incognita</name>
    <dbReference type="NCBI Taxonomy" id="6306"/>
    <lineage>
        <taxon>Eukaryota</taxon>
        <taxon>Metazoa</taxon>
        <taxon>Ecdysozoa</taxon>
        <taxon>Nematoda</taxon>
        <taxon>Chromadorea</taxon>
        <taxon>Rhabditida</taxon>
        <taxon>Tylenchina</taxon>
        <taxon>Tylenchomorpha</taxon>
        <taxon>Tylenchoidea</taxon>
        <taxon>Meloidogynidae</taxon>
        <taxon>Meloidogyninae</taxon>
        <taxon>Meloidogyne</taxon>
        <taxon>Meloidogyne incognita group</taxon>
    </lineage>
</organism>
<comment type="catalytic activity">
    <reaction evidence="1">
        <text>S-ubiquitinyl-[E2 ubiquitin-conjugating enzyme]-L-cysteine + [acceptor protein]-L-lysine = [E2 ubiquitin-conjugating enzyme]-L-cysteine + N(6)-ubiquitinyl-[acceptor protein]-L-lysine.</text>
        <dbReference type="EC" id="2.3.2.27"/>
    </reaction>
</comment>
<dbReference type="InterPro" id="IPR013083">
    <property type="entry name" value="Znf_RING/FYVE/PHD"/>
</dbReference>
<evidence type="ECO:0000313" key="11">
    <source>
        <dbReference type="WBParaSite" id="Minc3s00206g07555"/>
    </source>
</evidence>
<dbReference type="Pfam" id="PF13639">
    <property type="entry name" value="zf-RING_2"/>
    <property type="match status" value="1"/>
</dbReference>
<keyword evidence="5 8" id="KW-0863">Zinc-finger</keyword>
<evidence type="ECO:0000256" key="7">
    <source>
        <dbReference type="ARBA" id="ARBA00022833"/>
    </source>
</evidence>
<evidence type="ECO:0000256" key="3">
    <source>
        <dbReference type="ARBA" id="ARBA00022679"/>
    </source>
</evidence>
<evidence type="ECO:0000256" key="6">
    <source>
        <dbReference type="ARBA" id="ARBA00022786"/>
    </source>
</evidence>
<proteinExistence type="predicted"/>
<sequence>MKEMIYNEAEKKGQTECSICQKTFKKGKNIHNTECGHYFHWDCIKEWRKRENSCPMCRVELKTIWPKEVEKLNKKMKNNGLAKVGIEEMYKLK</sequence>
<protein>
    <recommendedName>
        <fullName evidence="2">RING-type E3 ubiquitin transferase</fullName>
        <ecNumber evidence="2">2.3.2.27</ecNumber>
    </recommendedName>
</protein>
<evidence type="ECO:0000256" key="4">
    <source>
        <dbReference type="ARBA" id="ARBA00022723"/>
    </source>
</evidence>
<dbReference type="PROSITE" id="PS50089">
    <property type="entry name" value="ZF_RING_2"/>
    <property type="match status" value="1"/>
</dbReference>
<dbReference type="PANTHER" id="PTHR22937">
    <property type="entry name" value="E3 UBIQUITIN-PROTEIN LIGASE RNF165"/>
    <property type="match status" value="1"/>
</dbReference>
<dbReference type="Gene3D" id="3.30.40.10">
    <property type="entry name" value="Zinc/RING finger domain, C3HC4 (zinc finger)"/>
    <property type="match status" value="1"/>
</dbReference>
<keyword evidence="6" id="KW-0833">Ubl conjugation pathway</keyword>
<keyword evidence="7" id="KW-0862">Zinc</keyword>
<reference evidence="11" key="1">
    <citation type="submission" date="2022-11" db="UniProtKB">
        <authorList>
            <consortium name="WormBaseParasite"/>
        </authorList>
    </citation>
    <scope>IDENTIFICATION</scope>
</reference>
<dbReference type="WBParaSite" id="Minc3s00206g07555">
    <property type="protein sequence ID" value="Minc3s00206g07555"/>
    <property type="gene ID" value="Minc3s00206g07555"/>
</dbReference>
<dbReference type="GO" id="GO:0061630">
    <property type="term" value="F:ubiquitin protein ligase activity"/>
    <property type="evidence" value="ECO:0007669"/>
    <property type="project" value="UniProtKB-EC"/>
</dbReference>
<keyword evidence="4" id="KW-0479">Metal-binding</keyword>
<accession>A0A914L0E6</accession>
<dbReference type="PANTHER" id="PTHR22937:SF65">
    <property type="entry name" value="E3 UBIQUITIN-PROTEIN LIGASE ARK2C"/>
    <property type="match status" value="1"/>
</dbReference>
<name>A0A914L0E6_MELIC</name>
<dbReference type="EC" id="2.3.2.27" evidence="2"/>
<dbReference type="InterPro" id="IPR045191">
    <property type="entry name" value="MBR1/2-like"/>
</dbReference>
<evidence type="ECO:0000313" key="10">
    <source>
        <dbReference type="Proteomes" id="UP000887563"/>
    </source>
</evidence>
<dbReference type="InterPro" id="IPR001841">
    <property type="entry name" value="Znf_RING"/>
</dbReference>
<dbReference type="SMART" id="SM00184">
    <property type="entry name" value="RING"/>
    <property type="match status" value="1"/>
</dbReference>
<evidence type="ECO:0000256" key="8">
    <source>
        <dbReference type="PROSITE-ProRule" id="PRU00175"/>
    </source>
</evidence>
<keyword evidence="10" id="KW-1185">Reference proteome</keyword>